<comment type="caution">
    <text evidence="1">The sequence shown here is derived from an EMBL/GenBank/DDBJ whole genome shotgun (WGS) entry which is preliminary data.</text>
</comment>
<dbReference type="EMBL" id="JALNTZ010000007">
    <property type="protein sequence ID" value="KAJ3646216.1"/>
    <property type="molecule type" value="Genomic_DNA"/>
</dbReference>
<protein>
    <submittedName>
        <fullName evidence="1">Uncharacterized protein</fullName>
    </submittedName>
</protein>
<evidence type="ECO:0000313" key="2">
    <source>
        <dbReference type="Proteomes" id="UP001168821"/>
    </source>
</evidence>
<reference evidence="1" key="1">
    <citation type="journal article" date="2023" name="G3 (Bethesda)">
        <title>Whole genome assemblies of Zophobas morio and Tenebrio molitor.</title>
        <authorList>
            <person name="Kaur S."/>
            <person name="Stinson S.A."/>
            <person name="diCenzo G.C."/>
        </authorList>
    </citation>
    <scope>NUCLEOTIDE SEQUENCE</scope>
    <source>
        <strain evidence="1">QUZm001</strain>
    </source>
</reference>
<keyword evidence="2" id="KW-1185">Reference proteome</keyword>
<evidence type="ECO:0000313" key="1">
    <source>
        <dbReference type="EMBL" id="KAJ3646216.1"/>
    </source>
</evidence>
<name>A0AA38HZ06_9CUCU</name>
<sequence length="123" mass="14336">MNFEPPPQLPHGGVEHFRPQRRLEFLLFYRRVGAAIEDSPPSSLGRRASFQRAKLRFVTKLKSNTFFFPLHLGQEGPLNFGHTKYHKYPYKSTSGRTAQKYEQYKICVMLQLYMSAECHVENG</sequence>
<dbReference type="AlphaFoldDB" id="A0AA38HZ06"/>
<gene>
    <name evidence="1" type="ORF">Zmor_023811</name>
</gene>
<accession>A0AA38HZ06</accession>
<proteinExistence type="predicted"/>
<dbReference type="Proteomes" id="UP001168821">
    <property type="component" value="Unassembled WGS sequence"/>
</dbReference>
<organism evidence="1 2">
    <name type="scientific">Zophobas morio</name>
    <dbReference type="NCBI Taxonomy" id="2755281"/>
    <lineage>
        <taxon>Eukaryota</taxon>
        <taxon>Metazoa</taxon>
        <taxon>Ecdysozoa</taxon>
        <taxon>Arthropoda</taxon>
        <taxon>Hexapoda</taxon>
        <taxon>Insecta</taxon>
        <taxon>Pterygota</taxon>
        <taxon>Neoptera</taxon>
        <taxon>Endopterygota</taxon>
        <taxon>Coleoptera</taxon>
        <taxon>Polyphaga</taxon>
        <taxon>Cucujiformia</taxon>
        <taxon>Tenebrionidae</taxon>
        <taxon>Zophobas</taxon>
    </lineage>
</organism>